<reference evidence="1 2" key="1">
    <citation type="submission" date="2015-11" db="EMBL/GenBank/DDBJ databases">
        <title>Genomic analysis of 38 Legionella species identifies large and diverse effector repertoires.</title>
        <authorList>
            <person name="Burstein D."/>
            <person name="Amaro F."/>
            <person name="Zusman T."/>
            <person name="Lifshitz Z."/>
            <person name="Cohen O."/>
            <person name="Gilbert J.A."/>
            <person name="Pupko T."/>
            <person name="Shuman H.A."/>
            <person name="Segal G."/>
        </authorList>
    </citation>
    <scope>NUCLEOTIDE SEQUENCE [LARGE SCALE GENOMIC DNA]</scope>
    <source>
        <strain evidence="1 2">ATCC 49505</strain>
    </source>
</reference>
<keyword evidence="2" id="KW-1185">Reference proteome</keyword>
<dbReference type="STRING" id="45068.Llon_1286"/>
<proteinExistence type="predicted"/>
<accession>A0A0W0VM53</accession>
<dbReference type="PATRIC" id="fig|45068.5.peg.1391"/>
<gene>
    <name evidence="1" type="primary">vipE</name>
    <name evidence="1" type="ORF">Llon_1286</name>
</gene>
<dbReference type="OrthoDB" id="5606277at2"/>
<protein>
    <submittedName>
        <fullName evidence="1">VipE</fullName>
    </submittedName>
</protein>
<dbReference type="Proteomes" id="UP000054997">
    <property type="component" value="Unassembled WGS sequence"/>
</dbReference>
<dbReference type="EMBL" id="LNYK01000016">
    <property type="protein sequence ID" value="KTD21188.1"/>
    <property type="molecule type" value="Genomic_DNA"/>
</dbReference>
<dbReference type="RefSeq" id="WP_058529281.1">
    <property type="nucleotide sequence ID" value="NZ_CAAAHZ010000003.1"/>
</dbReference>
<sequence length="350" mass="40262">MSKSPEKFLFVNHISSRGNKRLVTVVGGYPFYQSTGKNSSEENTFFPFGGISLYNFSSGWFLKPTCSISQPYFPQKLAKFITDNFPGKDEFFMRFGNLETMLLSMLMGGGYWDGIEGTKLKIYLLGEFAAEIHSLQQQNRSFFDYYQKLDTQTVPELNNNEQINELLARHSFRLKLEAMNKNFKVPAEIDYAKHQFVATQSADNDQNRRKYVVAAIALCDEYLKHLRSRYDHQTHTIDKINAVQAMRDALSNSNVKSDLERLKQAYKIHNEHQELWKKHRDPLGLLIIKFIGHILTLGIVSKINKGTFSFWKPHSQVLSENLKSIFNQSESLQEYQNSPQQASSIALQSG</sequence>
<organism evidence="1 2">
    <name type="scientific">Legionella londiniensis</name>
    <dbReference type="NCBI Taxonomy" id="45068"/>
    <lineage>
        <taxon>Bacteria</taxon>
        <taxon>Pseudomonadati</taxon>
        <taxon>Pseudomonadota</taxon>
        <taxon>Gammaproteobacteria</taxon>
        <taxon>Legionellales</taxon>
        <taxon>Legionellaceae</taxon>
        <taxon>Legionella</taxon>
    </lineage>
</organism>
<evidence type="ECO:0000313" key="1">
    <source>
        <dbReference type="EMBL" id="KTD21188.1"/>
    </source>
</evidence>
<comment type="caution">
    <text evidence="1">The sequence shown here is derived from an EMBL/GenBank/DDBJ whole genome shotgun (WGS) entry which is preliminary data.</text>
</comment>
<dbReference type="AlphaFoldDB" id="A0A0W0VM53"/>
<evidence type="ECO:0000313" key="2">
    <source>
        <dbReference type="Proteomes" id="UP000054997"/>
    </source>
</evidence>
<name>A0A0W0VM53_9GAMM</name>